<keyword evidence="5" id="KW-1185">Reference proteome</keyword>
<dbReference type="Gene3D" id="3.40.50.360">
    <property type="match status" value="1"/>
</dbReference>
<dbReference type="InterPro" id="IPR005025">
    <property type="entry name" value="FMN_Rdtase-like_dom"/>
</dbReference>
<dbReference type="GeneID" id="44998994"/>
<dbReference type="PIR" id="F97210">
    <property type="entry name" value="F97210"/>
</dbReference>
<dbReference type="EMBL" id="AE001437">
    <property type="protein sequence ID" value="AAK80473.1"/>
    <property type="molecule type" value="Genomic_DNA"/>
</dbReference>
<evidence type="ECO:0000256" key="1">
    <source>
        <dbReference type="ARBA" id="ARBA00022630"/>
    </source>
</evidence>
<evidence type="ECO:0000259" key="3">
    <source>
        <dbReference type="Pfam" id="PF03358"/>
    </source>
</evidence>
<evidence type="ECO:0000313" key="4">
    <source>
        <dbReference type="EMBL" id="AAK80473.1"/>
    </source>
</evidence>
<dbReference type="PATRIC" id="fig|272562.8.peg.2714"/>
<dbReference type="InterPro" id="IPR029039">
    <property type="entry name" value="Flavoprotein-like_sf"/>
</dbReference>
<dbReference type="GO" id="GO:0016491">
    <property type="term" value="F:oxidoreductase activity"/>
    <property type="evidence" value="ECO:0007669"/>
    <property type="project" value="InterPro"/>
</dbReference>
<name>Q97G50_CLOAB</name>
<dbReference type="SUPFAM" id="SSF52218">
    <property type="entry name" value="Flavoproteins"/>
    <property type="match status" value="1"/>
</dbReference>
<proteinExistence type="predicted"/>
<dbReference type="PANTHER" id="PTHR43278">
    <property type="entry name" value="NAD(P)H-DEPENDENT FMN-CONTAINING OXIDOREDUCTASE YWQN-RELATED"/>
    <property type="match status" value="1"/>
</dbReference>
<dbReference type="PANTHER" id="PTHR43278:SF2">
    <property type="entry name" value="IRON-SULFUR FLAVOPROTEIN"/>
    <property type="match status" value="1"/>
</dbReference>
<sequence>MMIIGINGSPRKNGNTIEMLKSALDGAKAQGAETELINLYDYNYKGCVSCFSCKLKGGRSYGKCALKDDLKPILEKIEKADAFILASPIYFGMVTGEMRSFMERLLFQYLVYDKDHSSLFNRKIKTGFIYTMNVPETYLDSVGYNKLFESNEATLKRIFGASEYILSTDTYQFDDYSKYEASMFDVEAKKKRREEVFPEDCKRAYEMGASFVK</sequence>
<accession>Q97G50</accession>
<organism evidence="4 5">
    <name type="scientific">Clostridium acetobutylicum (strain ATCC 824 / DSM 792 / JCM 1419 / IAM 19013 / LMG 5710 / NBRC 13948 / NRRL B-527 / VKM B-1787 / 2291 / W)</name>
    <dbReference type="NCBI Taxonomy" id="272562"/>
    <lineage>
        <taxon>Bacteria</taxon>
        <taxon>Bacillati</taxon>
        <taxon>Bacillota</taxon>
        <taxon>Clostridia</taxon>
        <taxon>Eubacteriales</taxon>
        <taxon>Clostridiaceae</taxon>
        <taxon>Clostridium</taxon>
    </lineage>
</organism>
<gene>
    <name evidence="4" type="ordered locus">CA_C2520</name>
</gene>
<dbReference type="KEGG" id="cac:CA_C2520"/>
<reference evidence="4 5" key="1">
    <citation type="journal article" date="2001" name="J. Bacteriol.">
        <title>Genome sequence and comparative analysis of the solvent-producing bacterium Clostridium acetobutylicum.</title>
        <authorList>
            <person name="Nolling J."/>
            <person name="Breton G."/>
            <person name="Omelchenko M.V."/>
            <person name="Makarova K.S."/>
            <person name="Zeng Q."/>
            <person name="Gibson R."/>
            <person name="Lee H.M."/>
            <person name="Dubois J."/>
            <person name="Qiu D."/>
            <person name="Hitti J."/>
            <person name="Wolf Y.I."/>
            <person name="Tatusov R.L."/>
            <person name="Sabathe F."/>
            <person name="Doucette-Stamm L."/>
            <person name="Soucaille P."/>
            <person name="Daly M.J."/>
            <person name="Bennett G.N."/>
            <person name="Koonin E.V."/>
            <person name="Smith D.R."/>
        </authorList>
    </citation>
    <scope>NUCLEOTIDE SEQUENCE [LARGE SCALE GENOMIC DNA]</scope>
    <source>
        <strain evidence="5">ATCC 824 / DSM 792 / JCM 1419 / LMG 5710 / VKM B-1787</strain>
    </source>
</reference>
<keyword evidence="1" id="KW-0285">Flavoprotein</keyword>
<feature type="domain" description="NADPH-dependent FMN reductase-like" evidence="3">
    <location>
        <begin position="1"/>
        <end position="115"/>
    </location>
</feature>
<dbReference type="STRING" id="272562.CA_C2520"/>
<dbReference type="RefSeq" id="WP_010965814.1">
    <property type="nucleotide sequence ID" value="NC_003030.1"/>
</dbReference>
<dbReference type="AlphaFoldDB" id="Q97G50"/>
<dbReference type="HOGENOM" id="CLU_050993_2_0_9"/>
<evidence type="ECO:0000313" key="5">
    <source>
        <dbReference type="Proteomes" id="UP000000814"/>
    </source>
</evidence>
<dbReference type="Proteomes" id="UP000000814">
    <property type="component" value="Chromosome"/>
</dbReference>
<protein>
    <submittedName>
        <fullName evidence="4">Multimeric flavodoxin (WrbA) domain containing protein</fullName>
    </submittedName>
</protein>
<dbReference type="eggNOG" id="COG0655">
    <property type="taxonomic scope" value="Bacteria"/>
</dbReference>
<evidence type="ECO:0000256" key="2">
    <source>
        <dbReference type="ARBA" id="ARBA00022643"/>
    </source>
</evidence>
<dbReference type="InterPro" id="IPR051796">
    <property type="entry name" value="ISF_SsuE-like"/>
</dbReference>
<dbReference type="Pfam" id="PF03358">
    <property type="entry name" value="FMN_red"/>
    <property type="match status" value="1"/>
</dbReference>
<keyword evidence="2" id="KW-0288">FMN</keyword>
<dbReference type="OrthoDB" id="6398207at2"/>